<dbReference type="AlphaFoldDB" id="A0A9R1P286"/>
<gene>
    <name evidence="2" type="ORF">TRITD_2Av1G245450</name>
</gene>
<evidence type="ECO:0000313" key="3">
    <source>
        <dbReference type="Proteomes" id="UP000324705"/>
    </source>
</evidence>
<dbReference type="Gramene" id="TRITD2Av1G245450.1">
    <property type="protein sequence ID" value="TRITD2Av1G245450.1"/>
    <property type="gene ID" value="TRITD2Av1G245450"/>
</dbReference>
<evidence type="ECO:0000256" key="1">
    <source>
        <dbReference type="SAM" id="Phobius"/>
    </source>
</evidence>
<keyword evidence="1" id="KW-1133">Transmembrane helix</keyword>
<sequence length="64" mass="7221">MCLCCSIGGCACPLDRGLRLLARLHLGLVLLQLLLLFLSLFLGNNMYVNLYIQIYDEMLLNSMN</sequence>
<reference evidence="2 3" key="1">
    <citation type="submission" date="2017-09" db="EMBL/GenBank/DDBJ databases">
        <authorList>
            <consortium name="International Durum Wheat Genome Sequencing Consortium (IDWGSC)"/>
            <person name="Milanesi L."/>
        </authorList>
    </citation>
    <scope>NUCLEOTIDE SEQUENCE [LARGE SCALE GENOMIC DNA]</scope>
    <source>
        <strain evidence="3">cv. Svevo</strain>
    </source>
</reference>
<keyword evidence="1" id="KW-0812">Transmembrane</keyword>
<feature type="transmembrane region" description="Helical" evidence="1">
    <location>
        <begin position="24"/>
        <end position="43"/>
    </location>
</feature>
<name>A0A9R1P286_TRITD</name>
<evidence type="ECO:0000313" key="2">
    <source>
        <dbReference type="EMBL" id="VAH35554.1"/>
    </source>
</evidence>
<keyword evidence="1" id="KW-0472">Membrane</keyword>
<protein>
    <submittedName>
        <fullName evidence="2">Uncharacterized protein</fullName>
    </submittedName>
</protein>
<accession>A0A9R1P286</accession>
<organism evidence="2 3">
    <name type="scientific">Triticum turgidum subsp. durum</name>
    <name type="common">Durum wheat</name>
    <name type="synonym">Triticum durum</name>
    <dbReference type="NCBI Taxonomy" id="4567"/>
    <lineage>
        <taxon>Eukaryota</taxon>
        <taxon>Viridiplantae</taxon>
        <taxon>Streptophyta</taxon>
        <taxon>Embryophyta</taxon>
        <taxon>Tracheophyta</taxon>
        <taxon>Spermatophyta</taxon>
        <taxon>Magnoliopsida</taxon>
        <taxon>Liliopsida</taxon>
        <taxon>Poales</taxon>
        <taxon>Poaceae</taxon>
        <taxon>BOP clade</taxon>
        <taxon>Pooideae</taxon>
        <taxon>Triticodae</taxon>
        <taxon>Triticeae</taxon>
        <taxon>Triticinae</taxon>
        <taxon>Triticum</taxon>
    </lineage>
</organism>
<dbReference type="Proteomes" id="UP000324705">
    <property type="component" value="Chromosome 2A"/>
</dbReference>
<dbReference type="EMBL" id="LT934113">
    <property type="protein sequence ID" value="VAH35554.1"/>
    <property type="molecule type" value="Genomic_DNA"/>
</dbReference>
<keyword evidence="3" id="KW-1185">Reference proteome</keyword>
<proteinExistence type="predicted"/>